<reference evidence="2 3" key="1">
    <citation type="journal article" date="2019" name="Nat. Ecol. Evol.">
        <title>Megaphylogeny resolves global patterns of mushroom evolution.</title>
        <authorList>
            <person name="Varga T."/>
            <person name="Krizsan K."/>
            <person name="Foldi C."/>
            <person name="Dima B."/>
            <person name="Sanchez-Garcia M."/>
            <person name="Sanchez-Ramirez S."/>
            <person name="Szollosi G.J."/>
            <person name="Szarkandi J.G."/>
            <person name="Papp V."/>
            <person name="Albert L."/>
            <person name="Andreopoulos W."/>
            <person name="Angelini C."/>
            <person name="Antonin V."/>
            <person name="Barry K.W."/>
            <person name="Bougher N.L."/>
            <person name="Buchanan P."/>
            <person name="Buyck B."/>
            <person name="Bense V."/>
            <person name="Catcheside P."/>
            <person name="Chovatia M."/>
            <person name="Cooper J."/>
            <person name="Damon W."/>
            <person name="Desjardin D."/>
            <person name="Finy P."/>
            <person name="Geml J."/>
            <person name="Haridas S."/>
            <person name="Hughes K."/>
            <person name="Justo A."/>
            <person name="Karasinski D."/>
            <person name="Kautmanova I."/>
            <person name="Kiss B."/>
            <person name="Kocsube S."/>
            <person name="Kotiranta H."/>
            <person name="LaButti K.M."/>
            <person name="Lechner B.E."/>
            <person name="Liimatainen K."/>
            <person name="Lipzen A."/>
            <person name="Lukacs Z."/>
            <person name="Mihaltcheva S."/>
            <person name="Morgado L.N."/>
            <person name="Niskanen T."/>
            <person name="Noordeloos M.E."/>
            <person name="Ohm R.A."/>
            <person name="Ortiz-Santana B."/>
            <person name="Ovrebo C."/>
            <person name="Racz N."/>
            <person name="Riley R."/>
            <person name="Savchenko A."/>
            <person name="Shiryaev A."/>
            <person name="Soop K."/>
            <person name="Spirin V."/>
            <person name="Szebenyi C."/>
            <person name="Tomsovsky M."/>
            <person name="Tulloss R.E."/>
            <person name="Uehling J."/>
            <person name="Grigoriev I.V."/>
            <person name="Vagvolgyi C."/>
            <person name="Papp T."/>
            <person name="Martin F.M."/>
            <person name="Miettinen O."/>
            <person name="Hibbett D.S."/>
            <person name="Nagy L.G."/>
        </authorList>
    </citation>
    <scope>NUCLEOTIDE SEQUENCE [LARGE SCALE GENOMIC DNA]</scope>
    <source>
        <strain evidence="2 3">HHB13444</strain>
    </source>
</reference>
<dbReference type="InParanoid" id="A0A5C3NYK9"/>
<feature type="compositionally biased region" description="Basic and acidic residues" evidence="1">
    <location>
        <begin position="838"/>
        <end position="847"/>
    </location>
</feature>
<organism evidence="2 3">
    <name type="scientific">Polyporus arcularius HHB13444</name>
    <dbReference type="NCBI Taxonomy" id="1314778"/>
    <lineage>
        <taxon>Eukaryota</taxon>
        <taxon>Fungi</taxon>
        <taxon>Dikarya</taxon>
        <taxon>Basidiomycota</taxon>
        <taxon>Agaricomycotina</taxon>
        <taxon>Agaricomycetes</taxon>
        <taxon>Polyporales</taxon>
        <taxon>Polyporaceae</taxon>
        <taxon>Polyporus</taxon>
    </lineage>
</organism>
<sequence>MPLALVRVPKAAALQRAQESASLADKPVLTTVPDARLPQAAPVQQPRGSASVAAKTASTTQLLALVPVTQSAAVPASAADMPVSTPAPGPPLPQAAPLQHARGAASVADKPVSTPALDAPLPHTAAVQQTQGSASVAAKPVSTTMSLALVQVPKAAALQWAQEAATVADEPVPTTVPDAPRAQAAKTGGSASVASEPGSVLTHTSLDPPGASHDGQLSTARRPSHCERSDISWQSSDYGWPRGSPPLGAPREDCDSLPEPVEDAPSEASGQMIGETAEEDRKFREMYMAIAGDACYIPGGLQSLPPSPRGRRSASRESSISRASYDADSSFGIPVEGRGPAADILRQALEACGFVDSRYVSSDRSSSPPSTPLRWRTPDREMPESADSHVDDLTIHENSDLRLYNRYLDAVKADSGSPEPRGSVSISVDCRVDGRTLQRPIAVIRGRDDFTVEEHVAMVDIRPLDPAHASRDLKSIYWGFDYRLELISSGDPTLQSMPTAASPSVSRSISPDSRREDTPAPPAVIAEYSGKDREDGAAHRSSPPPTRAAGSPSSAPRGSAPKRRRVKLKFSAEERTAALVEWLETTDDGAYLRAREYQEIVAATPRAAQPIDKLLRWVEYVTSLLGKGPDATEYSAPLAAQGRTVNKTIIGIFLDRGHDWVKNMFTIRMMQDLHVPAVEKALDDLREHRDVIGASGLAPLLKGVANGDPLSKWIERGPKQTSPSLSPEPEEDVDLKQESVDDEQVRHGGDDDSSGDDDDDGNSNGNSTIRERHASPGVRGQLEVASDDRDADDERSSSSASPAMPKPRARFKPRSPSEESTQHNHIGGAPDDDASADVNHHDEDQRGADTAAGPSRGAQSISTVPGVGARVRAAQRPPPGWIRATYRGFSFEIMDPGAT</sequence>
<proteinExistence type="predicted"/>
<feature type="compositionally biased region" description="Low complexity" evidence="1">
    <location>
        <begin position="359"/>
        <end position="368"/>
    </location>
</feature>
<feature type="region of interest" description="Disordered" evidence="1">
    <location>
        <begin position="301"/>
        <end position="334"/>
    </location>
</feature>
<feature type="compositionally biased region" description="Polar residues" evidence="1">
    <location>
        <begin position="492"/>
        <end position="501"/>
    </location>
</feature>
<dbReference type="AlphaFoldDB" id="A0A5C3NYK9"/>
<keyword evidence="3" id="KW-1185">Reference proteome</keyword>
<dbReference type="Proteomes" id="UP000308197">
    <property type="component" value="Unassembled WGS sequence"/>
</dbReference>
<dbReference type="EMBL" id="ML211477">
    <property type="protein sequence ID" value="TFK82515.1"/>
    <property type="molecule type" value="Genomic_DNA"/>
</dbReference>
<feature type="compositionally biased region" description="Acidic residues" evidence="1">
    <location>
        <begin position="751"/>
        <end position="761"/>
    </location>
</feature>
<evidence type="ECO:0000313" key="2">
    <source>
        <dbReference type="EMBL" id="TFK82515.1"/>
    </source>
</evidence>
<feature type="region of interest" description="Disordered" evidence="1">
    <location>
        <begin position="168"/>
        <end position="273"/>
    </location>
</feature>
<name>A0A5C3NYK9_9APHY</name>
<feature type="compositionally biased region" description="Basic and acidic residues" evidence="1">
    <location>
        <begin position="786"/>
        <end position="796"/>
    </location>
</feature>
<evidence type="ECO:0000313" key="3">
    <source>
        <dbReference type="Proteomes" id="UP000308197"/>
    </source>
</evidence>
<feature type="region of interest" description="Disordered" evidence="1">
    <location>
        <begin position="359"/>
        <end position="387"/>
    </location>
</feature>
<feature type="region of interest" description="Disordered" evidence="1">
    <location>
        <begin position="492"/>
        <end position="567"/>
    </location>
</feature>
<evidence type="ECO:0000256" key="1">
    <source>
        <dbReference type="SAM" id="MobiDB-lite"/>
    </source>
</evidence>
<accession>A0A5C3NYK9</accession>
<feature type="compositionally biased region" description="Basic and acidic residues" evidence="1">
    <location>
        <begin position="529"/>
        <end position="538"/>
    </location>
</feature>
<feature type="compositionally biased region" description="Low complexity" evidence="1">
    <location>
        <begin position="547"/>
        <end position="559"/>
    </location>
</feature>
<feature type="compositionally biased region" description="Basic and acidic residues" evidence="1">
    <location>
        <begin position="734"/>
        <end position="750"/>
    </location>
</feature>
<feature type="region of interest" description="Disordered" evidence="1">
    <location>
        <begin position="711"/>
        <end position="881"/>
    </location>
</feature>
<feature type="compositionally biased region" description="Low complexity" evidence="1">
    <location>
        <begin position="502"/>
        <end position="511"/>
    </location>
</feature>
<feature type="compositionally biased region" description="Basic and acidic residues" evidence="1">
    <location>
        <begin position="376"/>
        <end position="387"/>
    </location>
</feature>
<gene>
    <name evidence="2" type="ORF">K466DRAFT_603611</name>
</gene>
<protein>
    <submittedName>
        <fullName evidence="2">Uncharacterized protein</fullName>
    </submittedName>
</protein>